<protein>
    <submittedName>
        <fullName evidence="1">Uncharacterized protein</fullName>
    </submittedName>
</protein>
<evidence type="ECO:0000313" key="2">
    <source>
        <dbReference type="Proteomes" id="UP000315295"/>
    </source>
</evidence>
<dbReference type="Proteomes" id="UP000315295">
    <property type="component" value="Unassembled WGS sequence"/>
</dbReference>
<gene>
    <name evidence="1" type="ORF">C1H46_005315</name>
</gene>
<reference evidence="1 2" key="1">
    <citation type="journal article" date="2019" name="G3 (Bethesda)">
        <title>Sequencing of a Wild Apple (Malus baccata) Genome Unravels the Differences Between Cultivated and Wild Apple Species Regarding Disease Resistance and Cold Tolerance.</title>
        <authorList>
            <person name="Chen X."/>
        </authorList>
    </citation>
    <scope>NUCLEOTIDE SEQUENCE [LARGE SCALE GENOMIC DNA]</scope>
    <source>
        <strain evidence="2">cv. Shandingzi</strain>
        <tissue evidence="1">Leaves</tissue>
    </source>
</reference>
<accession>A0A540ND20</accession>
<keyword evidence="2" id="KW-1185">Reference proteome</keyword>
<proteinExistence type="predicted"/>
<dbReference type="AlphaFoldDB" id="A0A540ND20"/>
<dbReference type="STRING" id="106549.A0A540ND20"/>
<sequence>MENTDGSYYPGTVYNLLEEGEDPMAPVDYPPRKVVIQMSGGENLTMPPNPFASAGISATVPSRNLNLQLETIVELESNE</sequence>
<evidence type="ECO:0000313" key="1">
    <source>
        <dbReference type="EMBL" id="TQE08932.1"/>
    </source>
</evidence>
<organism evidence="1 2">
    <name type="scientific">Malus baccata</name>
    <name type="common">Siberian crab apple</name>
    <name type="synonym">Pyrus baccata</name>
    <dbReference type="NCBI Taxonomy" id="106549"/>
    <lineage>
        <taxon>Eukaryota</taxon>
        <taxon>Viridiplantae</taxon>
        <taxon>Streptophyta</taxon>
        <taxon>Embryophyta</taxon>
        <taxon>Tracheophyta</taxon>
        <taxon>Spermatophyta</taxon>
        <taxon>Magnoliopsida</taxon>
        <taxon>eudicotyledons</taxon>
        <taxon>Gunneridae</taxon>
        <taxon>Pentapetalae</taxon>
        <taxon>rosids</taxon>
        <taxon>fabids</taxon>
        <taxon>Rosales</taxon>
        <taxon>Rosaceae</taxon>
        <taxon>Amygdaloideae</taxon>
        <taxon>Maleae</taxon>
        <taxon>Malus</taxon>
    </lineage>
</organism>
<dbReference type="EMBL" id="VIEB01000062">
    <property type="protein sequence ID" value="TQE08932.1"/>
    <property type="molecule type" value="Genomic_DNA"/>
</dbReference>
<name>A0A540ND20_MALBA</name>
<comment type="caution">
    <text evidence="1">The sequence shown here is derived from an EMBL/GenBank/DDBJ whole genome shotgun (WGS) entry which is preliminary data.</text>
</comment>